<dbReference type="Proteomes" id="UP000632659">
    <property type="component" value="Unassembled WGS sequence"/>
</dbReference>
<name>A0A8J6PF19_9FIRM</name>
<evidence type="ECO:0000313" key="3">
    <source>
        <dbReference type="EMBL" id="MBC8611056.1"/>
    </source>
</evidence>
<accession>A0A8J6PF19</accession>
<protein>
    <recommendedName>
        <fullName evidence="2">SCP domain-containing protein</fullName>
    </recommendedName>
</protein>
<evidence type="ECO:0000313" key="4">
    <source>
        <dbReference type="Proteomes" id="UP000632659"/>
    </source>
</evidence>
<feature type="compositionally biased region" description="Low complexity" evidence="1">
    <location>
        <begin position="63"/>
        <end position="80"/>
    </location>
</feature>
<dbReference type="SUPFAM" id="SSF55797">
    <property type="entry name" value="PR-1-like"/>
    <property type="match status" value="1"/>
</dbReference>
<dbReference type="Pfam" id="PF00188">
    <property type="entry name" value="CAP"/>
    <property type="match status" value="1"/>
</dbReference>
<dbReference type="PANTHER" id="PTHR31157:SF1">
    <property type="entry name" value="SCP DOMAIN-CONTAINING PROTEIN"/>
    <property type="match status" value="1"/>
</dbReference>
<gene>
    <name evidence="3" type="ORF">H8702_07975</name>
</gene>
<feature type="compositionally biased region" description="Polar residues" evidence="1">
    <location>
        <begin position="124"/>
        <end position="147"/>
    </location>
</feature>
<feature type="compositionally biased region" description="Low complexity" evidence="1">
    <location>
        <begin position="39"/>
        <end position="50"/>
    </location>
</feature>
<comment type="caution">
    <text evidence="3">The sequence shown here is derived from an EMBL/GenBank/DDBJ whole genome shotgun (WGS) entry which is preliminary data.</text>
</comment>
<reference evidence="3" key="1">
    <citation type="submission" date="2020-08" db="EMBL/GenBank/DDBJ databases">
        <title>Genome public.</title>
        <authorList>
            <person name="Liu C."/>
            <person name="Sun Q."/>
        </authorList>
    </citation>
    <scope>NUCLEOTIDE SEQUENCE</scope>
    <source>
        <strain evidence="3">NSJ-15</strain>
    </source>
</reference>
<evidence type="ECO:0000256" key="1">
    <source>
        <dbReference type="SAM" id="MobiDB-lite"/>
    </source>
</evidence>
<evidence type="ECO:0000259" key="2">
    <source>
        <dbReference type="Pfam" id="PF00188"/>
    </source>
</evidence>
<feature type="region of interest" description="Disordered" evidence="1">
    <location>
        <begin position="20"/>
        <end position="147"/>
    </location>
</feature>
<feature type="compositionally biased region" description="Low complexity" evidence="1">
    <location>
        <begin position="20"/>
        <end position="32"/>
    </location>
</feature>
<dbReference type="EMBL" id="JACRTL010000004">
    <property type="protein sequence ID" value="MBC8611056.1"/>
    <property type="molecule type" value="Genomic_DNA"/>
</dbReference>
<dbReference type="CDD" id="cd05379">
    <property type="entry name" value="CAP_bacterial"/>
    <property type="match status" value="1"/>
</dbReference>
<dbReference type="AlphaFoldDB" id="A0A8J6PF19"/>
<dbReference type="Gene3D" id="3.40.33.10">
    <property type="entry name" value="CAP"/>
    <property type="match status" value="1"/>
</dbReference>
<keyword evidence="4" id="KW-1185">Reference proteome</keyword>
<feature type="compositionally biased region" description="Basic and acidic residues" evidence="1">
    <location>
        <begin position="51"/>
        <end position="62"/>
    </location>
</feature>
<organism evidence="3 4">
    <name type="scientific">Massiliimalia timonensis</name>
    <dbReference type="NCBI Taxonomy" id="1987501"/>
    <lineage>
        <taxon>Bacteria</taxon>
        <taxon>Bacillati</taxon>
        <taxon>Bacillota</taxon>
        <taxon>Clostridia</taxon>
        <taxon>Eubacteriales</taxon>
        <taxon>Oscillospiraceae</taxon>
        <taxon>Massiliimalia</taxon>
    </lineage>
</organism>
<feature type="compositionally biased region" description="Low complexity" evidence="1">
    <location>
        <begin position="101"/>
        <end position="123"/>
    </location>
</feature>
<dbReference type="InterPro" id="IPR014044">
    <property type="entry name" value="CAP_dom"/>
</dbReference>
<sequence>MGISNSPEGNFWGSIQESTVVLSSGSSRSSLVLEEKSNTETAASEAQASSKRTEAKNQEKESAASSRANSAASSYSSRPSQQKGETPSSKPASESSQPAESISRPSTSKPSGSSSSRPIFSLPNNITRPESSQPESSDAGGSSNQSYAEQVVKLVNQERAKAGLQPLSINRSVEAAALVRAKETEKSFSHTRPDGRNFSTALTEKGVSYRTSGENIAWGQRTPEQVMNGWMNSSGHRANILSSKYTSIGVGYYRASSGKTYWTQLFIG</sequence>
<feature type="domain" description="SCP" evidence="2">
    <location>
        <begin position="153"/>
        <end position="266"/>
    </location>
</feature>
<proteinExistence type="predicted"/>
<dbReference type="InterPro" id="IPR035940">
    <property type="entry name" value="CAP_sf"/>
</dbReference>
<feature type="compositionally biased region" description="Polar residues" evidence="1">
    <location>
        <begin position="81"/>
        <end position="100"/>
    </location>
</feature>
<dbReference type="PANTHER" id="PTHR31157">
    <property type="entry name" value="SCP DOMAIN-CONTAINING PROTEIN"/>
    <property type="match status" value="1"/>
</dbReference>